<accession>G2YAP8</accession>
<proteinExistence type="predicted"/>
<dbReference type="HOGENOM" id="CLU_3350972_0_0_1"/>
<sequence length="37" mass="4248">MNLHAKKMLRMAQIFEEQRNDKILSLAKPATIGFTDS</sequence>
<reference evidence="2" key="1">
    <citation type="journal article" date="2011" name="PLoS Genet.">
        <title>Genomic analysis of the necrotrophic fungal pathogens Sclerotinia sclerotiorum and Botrytis cinerea.</title>
        <authorList>
            <person name="Amselem J."/>
            <person name="Cuomo C.A."/>
            <person name="van Kan J.A."/>
            <person name="Viaud M."/>
            <person name="Benito E.P."/>
            <person name="Couloux A."/>
            <person name="Coutinho P.M."/>
            <person name="de Vries R.P."/>
            <person name="Dyer P.S."/>
            <person name="Fillinger S."/>
            <person name="Fournier E."/>
            <person name="Gout L."/>
            <person name="Hahn M."/>
            <person name="Kohn L."/>
            <person name="Lapalu N."/>
            <person name="Plummer K.M."/>
            <person name="Pradier J.M."/>
            <person name="Quevillon E."/>
            <person name="Sharon A."/>
            <person name="Simon A."/>
            <person name="ten Have A."/>
            <person name="Tudzynski B."/>
            <person name="Tudzynski P."/>
            <person name="Wincker P."/>
            <person name="Andrew M."/>
            <person name="Anthouard V."/>
            <person name="Beever R.E."/>
            <person name="Beffa R."/>
            <person name="Benoit I."/>
            <person name="Bouzid O."/>
            <person name="Brault B."/>
            <person name="Chen Z."/>
            <person name="Choquer M."/>
            <person name="Collemare J."/>
            <person name="Cotton P."/>
            <person name="Danchin E.G."/>
            <person name="Da Silva C."/>
            <person name="Gautier A."/>
            <person name="Giraud C."/>
            <person name="Giraud T."/>
            <person name="Gonzalez C."/>
            <person name="Grossetete S."/>
            <person name="Guldener U."/>
            <person name="Henrissat B."/>
            <person name="Howlett B.J."/>
            <person name="Kodira C."/>
            <person name="Kretschmer M."/>
            <person name="Lappartient A."/>
            <person name="Leroch M."/>
            <person name="Levis C."/>
            <person name="Mauceli E."/>
            <person name="Neuveglise C."/>
            <person name="Oeser B."/>
            <person name="Pearson M."/>
            <person name="Poulain J."/>
            <person name="Poussereau N."/>
            <person name="Quesneville H."/>
            <person name="Rascle C."/>
            <person name="Schumacher J."/>
            <person name="Segurens B."/>
            <person name="Sexton A."/>
            <person name="Silva E."/>
            <person name="Sirven C."/>
            <person name="Soanes D.M."/>
            <person name="Talbot N.J."/>
            <person name="Templeton M."/>
            <person name="Yandava C."/>
            <person name="Yarden O."/>
            <person name="Zeng Q."/>
            <person name="Rollins J.A."/>
            <person name="Lebrun M.H."/>
            <person name="Dickman M."/>
        </authorList>
    </citation>
    <scope>NUCLEOTIDE SEQUENCE [LARGE SCALE GENOMIC DNA]</scope>
    <source>
        <strain evidence="2">T4</strain>
    </source>
</reference>
<evidence type="ECO:0000313" key="1">
    <source>
        <dbReference type="EMBL" id="CCD34289.1"/>
    </source>
</evidence>
<dbReference type="InParanoid" id="G2YAP8"/>
<protein>
    <submittedName>
        <fullName evidence="1">Uncharacterized protein</fullName>
    </submittedName>
</protein>
<dbReference type="AlphaFoldDB" id="G2YAP8"/>
<gene>
    <name evidence="1" type="ORF">BofuT4_uP026730.1</name>
</gene>
<dbReference type="Proteomes" id="UP000008177">
    <property type="component" value="Unplaced contigs"/>
</dbReference>
<name>G2YAP8_BOTF4</name>
<dbReference type="EMBL" id="FQ790307">
    <property type="protein sequence ID" value="CCD34289.1"/>
    <property type="molecule type" value="Genomic_DNA"/>
</dbReference>
<evidence type="ECO:0000313" key="2">
    <source>
        <dbReference type="Proteomes" id="UP000008177"/>
    </source>
</evidence>
<organism evidence="1 2">
    <name type="scientific">Botryotinia fuckeliana (strain T4)</name>
    <name type="common">Noble rot fungus</name>
    <name type="synonym">Botrytis cinerea</name>
    <dbReference type="NCBI Taxonomy" id="999810"/>
    <lineage>
        <taxon>Eukaryota</taxon>
        <taxon>Fungi</taxon>
        <taxon>Dikarya</taxon>
        <taxon>Ascomycota</taxon>
        <taxon>Pezizomycotina</taxon>
        <taxon>Leotiomycetes</taxon>
        <taxon>Helotiales</taxon>
        <taxon>Sclerotiniaceae</taxon>
        <taxon>Botrytis</taxon>
    </lineage>
</organism>